<name>A0A9W6S1C0_9ACTN</name>
<dbReference type="Proteomes" id="UP001165074">
    <property type="component" value="Unassembled WGS sequence"/>
</dbReference>
<dbReference type="Gene3D" id="3.50.50.60">
    <property type="entry name" value="FAD/NAD(P)-binding domain"/>
    <property type="match status" value="1"/>
</dbReference>
<dbReference type="SUPFAM" id="SSF51905">
    <property type="entry name" value="FAD/NAD(P)-binding domain"/>
    <property type="match status" value="1"/>
</dbReference>
<sequence>MNGLTSLTEGPAGVAVAYTDGTENTVDLVVGADGVRSKVRPYVLGAELPSC</sequence>
<dbReference type="RefSeq" id="WP_285574431.1">
    <property type="nucleotide sequence ID" value="NZ_BSTK01000005.1"/>
</dbReference>
<evidence type="ECO:0000313" key="1">
    <source>
        <dbReference type="EMBL" id="GLY86160.1"/>
    </source>
</evidence>
<dbReference type="EMBL" id="BSTK01000005">
    <property type="protein sequence ID" value="GLY86160.1"/>
    <property type="molecule type" value="Genomic_DNA"/>
</dbReference>
<evidence type="ECO:0008006" key="3">
    <source>
        <dbReference type="Google" id="ProtNLM"/>
    </source>
</evidence>
<accession>A0A9W6S1C0</accession>
<organism evidence="1 2">
    <name type="scientific">Actinoallomurus iriomotensis</name>
    <dbReference type="NCBI Taxonomy" id="478107"/>
    <lineage>
        <taxon>Bacteria</taxon>
        <taxon>Bacillati</taxon>
        <taxon>Actinomycetota</taxon>
        <taxon>Actinomycetes</taxon>
        <taxon>Streptosporangiales</taxon>
        <taxon>Thermomonosporaceae</taxon>
        <taxon>Actinoallomurus</taxon>
    </lineage>
</organism>
<keyword evidence="2" id="KW-1185">Reference proteome</keyword>
<evidence type="ECO:0000313" key="2">
    <source>
        <dbReference type="Proteomes" id="UP001165074"/>
    </source>
</evidence>
<gene>
    <name evidence="1" type="ORF">Airi02_040890</name>
</gene>
<reference evidence="1" key="1">
    <citation type="submission" date="2023-03" db="EMBL/GenBank/DDBJ databases">
        <title>Actinoallomurus iriomotensis NBRC 103684.</title>
        <authorList>
            <person name="Ichikawa N."/>
            <person name="Sato H."/>
            <person name="Tonouchi N."/>
        </authorList>
    </citation>
    <scope>NUCLEOTIDE SEQUENCE</scope>
    <source>
        <strain evidence="1">NBRC 103684</strain>
    </source>
</reference>
<dbReference type="InterPro" id="IPR036188">
    <property type="entry name" value="FAD/NAD-bd_sf"/>
</dbReference>
<comment type="caution">
    <text evidence="1">The sequence shown here is derived from an EMBL/GenBank/DDBJ whole genome shotgun (WGS) entry which is preliminary data.</text>
</comment>
<proteinExistence type="predicted"/>
<dbReference type="AlphaFoldDB" id="A0A9W6S1C0"/>
<protein>
    <recommendedName>
        <fullName evidence="3">FAD-binding domain-containing protein</fullName>
    </recommendedName>
</protein>